<dbReference type="Proteomes" id="UP000053149">
    <property type="component" value="Unassembled WGS sequence"/>
</dbReference>
<accession>A0A093CDL2</accession>
<dbReference type="EMBL" id="KL238526">
    <property type="protein sequence ID" value="KFV10427.1"/>
    <property type="molecule type" value="Genomic_DNA"/>
</dbReference>
<protein>
    <submittedName>
        <fullName evidence="2">Uncharacterized protein</fullName>
    </submittedName>
</protein>
<feature type="region of interest" description="Disordered" evidence="1">
    <location>
        <begin position="1"/>
        <end position="39"/>
    </location>
</feature>
<evidence type="ECO:0000313" key="2">
    <source>
        <dbReference type="EMBL" id="KFV10427.1"/>
    </source>
</evidence>
<organism evidence="2 3">
    <name type="scientific">Pterocles gutturalis</name>
    <name type="common">yellow-throated sandgrouse</name>
    <dbReference type="NCBI Taxonomy" id="240206"/>
    <lineage>
        <taxon>Eukaryota</taxon>
        <taxon>Metazoa</taxon>
        <taxon>Chordata</taxon>
        <taxon>Craniata</taxon>
        <taxon>Vertebrata</taxon>
        <taxon>Euteleostomi</taxon>
        <taxon>Archelosauria</taxon>
        <taxon>Archosauria</taxon>
        <taxon>Dinosauria</taxon>
        <taxon>Saurischia</taxon>
        <taxon>Theropoda</taxon>
        <taxon>Coelurosauria</taxon>
        <taxon>Aves</taxon>
        <taxon>Neognathae</taxon>
        <taxon>Neoaves</taxon>
        <taxon>Columbimorphae</taxon>
        <taxon>Pterocliformes</taxon>
        <taxon>Pteroclidae</taxon>
        <taxon>Pterocles</taxon>
    </lineage>
</organism>
<dbReference type="AlphaFoldDB" id="A0A093CDL2"/>
<reference evidence="2 3" key="1">
    <citation type="submission" date="2014-04" db="EMBL/GenBank/DDBJ databases">
        <title>Genome evolution of avian class.</title>
        <authorList>
            <person name="Zhang G."/>
            <person name="Li C."/>
        </authorList>
    </citation>
    <scope>NUCLEOTIDE SEQUENCE [LARGE SCALE GENOMIC DNA]</scope>
    <source>
        <strain evidence="2">BGI_N339</strain>
    </source>
</reference>
<feature type="non-terminal residue" evidence="2">
    <location>
        <position position="1"/>
    </location>
</feature>
<evidence type="ECO:0000256" key="1">
    <source>
        <dbReference type="SAM" id="MobiDB-lite"/>
    </source>
</evidence>
<name>A0A093CDL2_9AVES</name>
<feature type="non-terminal residue" evidence="2">
    <location>
        <position position="39"/>
    </location>
</feature>
<sequence length="39" mass="3940">LKPARHPHEGAQGGAGGSPRQQPQGHLVPGDPVGILAHD</sequence>
<proteinExistence type="predicted"/>
<evidence type="ECO:0000313" key="3">
    <source>
        <dbReference type="Proteomes" id="UP000053149"/>
    </source>
</evidence>
<gene>
    <name evidence="2" type="ORF">N339_11320</name>
</gene>
<keyword evidence="3" id="KW-1185">Reference proteome</keyword>